<accession>A0A834BX44</accession>
<protein>
    <submittedName>
        <fullName evidence="2">Uncharacterized protein</fullName>
    </submittedName>
</protein>
<feature type="region of interest" description="Disordered" evidence="1">
    <location>
        <begin position="123"/>
        <end position="147"/>
    </location>
</feature>
<proteinExistence type="predicted"/>
<evidence type="ECO:0000256" key="1">
    <source>
        <dbReference type="SAM" id="MobiDB-lite"/>
    </source>
</evidence>
<organism evidence="2 3">
    <name type="scientific">Oryzias melastigma</name>
    <name type="common">Marine medaka</name>
    <dbReference type="NCBI Taxonomy" id="30732"/>
    <lineage>
        <taxon>Eukaryota</taxon>
        <taxon>Metazoa</taxon>
        <taxon>Chordata</taxon>
        <taxon>Craniata</taxon>
        <taxon>Vertebrata</taxon>
        <taxon>Euteleostomi</taxon>
        <taxon>Actinopterygii</taxon>
        <taxon>Neopterygii</taxon>
        <taxon>Teleostei</taxon>
        <taxon>Neoteleostei</taxon>
        <taxon>Acanthomorphata</taxon>
        <taxon>Ovalentaria</taxon>
        <taxon>Atherinomorphae</taxon>
        <taxon>Beloniformes</taxon>
        <taxon>Adrianichthyidae</taxon>
        <taxon>Oryziinae</taxon>
        <taxon>Oryzias</taxon>
    </lineage>
</organism>
<dbReference type="Proteomes" id="UP000646548">
    <property type="component" value="Unassembled WGS sequence"/>
</dbReference>
<evidence type="ECO:0000313" key="2">
    <source>
        <dbReference type="EMBL" id="KAF6718984.1"/>
    </source>
</evidence>
<dbReference type="AlphaFoldDB" id="A0A834BX44"/>
<comment type="caution">
    <text evidence="2">The sequence shown here is derived from an EMBL/GenBank/DDBJ whole genome shotgun (WGS) entry which is preliminary data.</text>
</comment>
<evidence type="ECO:0000313" key="3">
    <source>
        <dbReference type="Proteomes" id="UP000646548"/>
    </source>
</evidence>
<gene>
    <name evidence="2" type="ORF">FQA47_015075</name>
</gene>
<reference evidence="2" key="1">
    <citation type="journal article" name="BMC Genomics">
        <title>Long-read sequencing and de novo genome assembly of marine medaka (Oryzias melastigma).</title>
        <authorList>
            <person name="Liang P."/>
            <person name="Saqib H.S.A."/>
            <person name="Ni X."/>
            <person name="Shen Y."/>
        </authorList>
    </citation>
    <scope>NUCLEOTIDE SEQUENCE</scope>
    <source>
        <strain evidence="2">Bigg-433</strain>
    </source>
</reference>
<feature type="region of interest" description="Disordered" evidence="1">
    <location>
        <begin position="57"/>
        <end position="105"/>
    </location>
</feature>
<name>A0A834BX44_ORYME</name>
<feature type="region of interest" description="Disordered" evidence="1">
    <location>
        <begin position="1"/>
        <end position="44"/>
    </location>
</feature>
<feature type="compositionally biased region" description="Polar residues" evidence="1">
    <location>
        <begin position="22"/>
        <end position="44"/>
    </location>
</feature>
<feature type="compositionally biased region" description="Basic and acidic residues" evidence="1">
    <location>
        <begin position="82"/>
        <end position="91"/>
    </location>
</feature>
<sequence>MRQVCVETNKPTPGCEGCSAAESGTRSGSEDPTNGVTDKQNQRTALSAESLLCIRINEQPEEVRRAERRRFPRRWLAGDPPKTLEDQRGRLEQSSTEPGSAHKTNLHVLLNQELTQTLNKQISINSTRTERDVQKTPTSFSEPKTHNCWIKPESGEMFLFSMRN</sequence>
<dbReference type="EMBL" id="WKFB01000661">
    <property type="protein sequence ID" value="KAF6718984.1"/>
    <property type="molecule type" value="Genomic_DNA"/>
</dbReference>